<accession>A0A812V1T0</accession>
<gene>
    <name evidence="2" type="ORF">SNAT2548_LOCUS33699</name>
</gene>
<dbReference type="EMBL" id="CAJNDS010002773">
    <property type="protein sequence ID" value="CAE7591961.1"/>
    <property type="molecule type" value="Genomic_DNA"/>
</dbReference>
<dbReference type="Proteomes" id="UP000604046">
    <property type="component" value="Unassembled WGS sequence"/>
</dbReference>
<proteinExistence type="predicted"/>
<organism evidence="2 3">
    <name type="scientific">Symbiodinium natans</name>
    <dbReference type="NCBI Taxonomy" id="878477"/>
    <lineage>
        <taxon>Eukaryota</taxon>
        <taxon>Sar</taxon>
        <taxon>Alveolata</taxon>
        <taxon>Dinophyceae</taxon>
        <taxon>Suessiales</taxon>
        <taxon>Symbiodiniaceae</taxon>
        <taxon>Symbiodinium</taxon>
    </lineage>
</organism>
<keyword evidence="3" id="KW-1185">Reference proteome</keyword>
<feature type="compositionally biased region" description="Polar residues" evidence="1">
    <location>
        <begin position="84"/>
        <end position="102"/>
    </location>
</feature>
<feature type="region of interest" description="Disordered" evidence="1">
    <location>
        <begin position="1"/>
        <end position="102"/>
    </location>
</feature>
<reference evidence="2" key="1">
    <citation type="submission" date="2021-02" db="EMBL/GenBank/DDBJ databases">
        <authorList>
            <person name="Dougan E. K."/>
            <person name="Rhodes N."/>
            <person name="Thang M."/>
            <person name="Chan C."/>
        </authorList>
    </citation>
    <scope>NUCLEOTIDE SEQUENCE</scope>
</reference>
<feature type="compositionally biased region" description="Polar residues" evidence="1">
    <location>
        <begin position="1"/>
        <end position="17"/>
    </location>
</feature>
<evidence type="ECO:0000313" key="2">
    <source>
        <dbReference type="EMBL" id="CAE7591961.1"/>
    </source>
</evidence>
<evidence type="ECO:0000256" key="1">
    <source>
        <dbReference type="SAM" id="MobiDB-lite"/>
    </source>
</evidence>
<comment type="caution">
    <text evidence="2">The sequence shown here is derived from an EMBL/GenBank/DDBJ whole genome shotgun (WGS) entry which is preliminary data.</text>
</comment>
<name>A0A812V1T0_9DINO</name>
<evidence type="ECO:0000313" key="3">
    <source>
        <dbReference type="Proteomes" id="UP000604046"/>
    </source>
</evidence>
<sequence length="488" mass="55245">MGLTTEATAQRLLQQLLNEKHDEDEGGDFQPGALAPRYDPPIGDAPDSPDGWRGASMSWEHFWEHADSPPASPGLRPSAALGDSPSQPSHPQTSEDSVEGMQTRQETLLHSIAAHITSVERQICKLQCQYEATGAKAQRKVRRKRFLTPCSTSPKTARKKRKVQETLSPERCIRQDDPVRQNLNCVFFDITDEEDRDQQESMKDESRTTACRAMDTEILDPSDPACLVLPSLLQCLAVEDILQWRLTSRHTRSPKVLIQHLSEMGSLDRSESILAVADTLRLAQSENYVGNLAAMGYDAKQVKYFKCWSWCMFLARARTTHFPESDVRHIVGTHLRSLLGHCRQCCSADASLSKSAHYVLRHYGGGGLPFVKRLIAEEMLCLMENLLSVPAEISQEDFIPFMLRTQHLEDVLRALEKPQRQQWVSLLVRALLGQKSFHSHLLDDLKLLWRADDDPSRSYAEAEQQLRAFRKTVSKEMKQELLDLLTCC</sequence>
<dbReference type="AlphaFoldDB" id="A0A812V1T0"/>
<protein>
    <submittedName>
        <fullName evidence="2">Uncharacterized protein</fullName>
    </submittedName>
</protein>